<proteinExistence type="predicted"/>
<evidence type="ECO:0000256" key="1">
    <source>
        <dbReference type="SAM" id="MobiDB-lite"/>
    </source>
</evidence>
<organism evidence="2 3">
    <name type="scientific">Tropilaelaps mercedesae</name>
    <dbReference type="NCBI Taxonomy" id="418985"/>
    <lineage>
        <taxon>Eukaryota</taxon>
        <taxon>Metazoa</taxon>
        <taxon>Ecdysozoa</taxon>
        <taxon>Arthropoda</taxon>
        <taxon>Chelicerata</taxon>
        <taxon>Arachnida</taxon>
        <taxon>Acari</taxon>
        <taxon>Parasitiformes</taxon>
        <taxon>Mesostigmata</taxon>
        <taxon>Gamasina</taxon>
        <taxon>Dermanyssoidea</taxon>
        <taxon>Laelapidae</taxon>
        <taxon>Tropilaelaps</taxon>
    </lineage>
</organism>
<sequence>MAPTYMKNIRSTVAGWFGKKAEKNSTKCLILDDRIISVKVKSSKKGDFIILKRMKLQGVLHTPKTYTTKVEARKLEELQLTQPSHHLGHILMSLTAVSRLDLTDQNITMNLAKLINKIQLKILTFTACHFDVQSLHIIMGKMSHLHAERLEMHNRCSGSPSPLDEASKISDFEVQSFPGSRTRIHFSRYNNNAICFQLRDCTVSTLLCCIKYLSSEPRIGLQQVATELRELATSENASLDSVDQDEDSGGDPMGDSGLERSFCSSCRKNGDTRSALRVKESCLKRTGLFDSGVDFNHRCESSASTS</sequence>
<name>A0A1V9X3R3_9ACAR</name>
<reference evidence="2 3" key="1">
    <citation type="journal article" date="2017" name="Gigascience">
        <title>Draft genome of the honey bee ectoparasitic mite, Tropilaelaps mercedesae, is shaped by the parasitic life history.</title>
        <authorList>
            <person name="Dong X."/>
            <person name="Armstrong S.D."/>
            <person name="Xia D."/>
            <person name="Makepeace B.L."/>
            <person name="Darby A.C."/>
            <person name="Kadowaki T."/>
        </authorList>
    </citation>
    <scope>NUCLEOTIDE SEQUENCE [LARGE SCALE GENOMIC DNA]</scope>
    <source>
        <strain evidence="2">Wuxi-XJTLU</strain>
    </source>
</reference>
<gene>
    <name evidence="2" type="ORF">BIW11_04591</name>
</gene>
<dbReference type="EMBL" id="MNPL01025501">
    <property type="protein sequence ID" value="OQR68270.1"/>
    <property type="molecule type" value="Genomic_DNA"/>
</dbReference>
<accession>A0A1V9X3R3</accession>
<dbReference type="Proteomes" id="UP000192247">
    <property type="component" value="Unassembled WGS sequence"/>
</dbReference>
<feature type="region of interest" description="Disordered" evidence="1">
    <location>
        <begin position="235"/>
        <end position="256"/>
    </location>
</feature>
<evidence type="ECO:0000313" key="3">
    <source>
        <dbReference type="Proteomes" id="UP000192247"/>
    </source>
</evidence>
<evidence type="ECO:0000313" key="2">
    <source>
        <dbReference type="EMBL" id="OQR68270.1"/>
    </source>
</evidence>
<protein>
    <submittedName>
        <fullName evidence="2">Uncharacterized protein</fullName>
    </submittedName>
</protein>
<dbReference type="InParanoid" id="A0A1V9X3R3"/>
<keyword evidence="3" id="KW-1185">Reference proteome</keyword>
<dbReference type="OrthoDB" id="10545829at2759"/>
<comment type="caution">
    <text evidence="2">The sequence shown here is derived from an EMBL/GenBank/DDBJ whole genome shotgun (WGS) entry which is preliminary data.</text>
</comment>
<dbReference type="AlphaFoldDB" id="A0A1V9X3R3"/>